<keyword evidence="2" id="KW-0808">Transferase</keyword>
<dbReference type="Gene3D" id="3.40.1190.20">
    <property type="match status" value="1"/>
</dbReference>
<sequence length="305" mass="33388">MFDVISIGAATADIFLKSKNLLESSRYLSLKRSSKGEVSDSLICSGGGATNSATTFSRLGLKSAVLSLIGSDPLSEYIKNDLLKEKIDTQFLVNNKKDNTDFSVILVASDGIRSILTNRGSTRLESSNIPMTKLKTKWFYITSLEGNLSLLEELIGYAKENDIKISFNPGLRELNQRRELIPLLKHLDFLLLNRQEAEILANLSRKDISFWDKLKTFSPLVAVTNGRLGAKIITGNESYYSPIKNIHPVDETGAGDAFGSAFVAALINDRPLPECLDWGIKNSASVVSALGAKTGILTINKIRNS</sequence>
<dbReference type="Proteomes" id="UP000034231">
    <property type="component" value="Unassembled WGS sequence"/>
</dbReference>
<protein>
    <submittedName>
        <fullName evidence="5">PfkB family kinase, nonfunctional</fullName>
    </submittedName>
</protein>
<gene>
    <name evidence="5" type="ORF">US68_C0003G0040</name>
</gene>
<evidence type="ECO:0000256" key="3">
    <source>
        <dbReference type="ARBA" id="ARBA00022777"/>
    </source>
</evidence>
<dbReference type="GO" id="GO:0016301">
    <property type="term" value="F:kinase activity"/>
    <property type="evidence" value="ECO:0007669"/>
    <property type="project" value="UniProtKB-KW"/>
</dbReference>
<feature type="domain" description="Carbohydrate kinase PfkB" evidence="4">
    <location>
        <begin position="3"/>
        <end position="295"/>
    </location>
</feature>
<dbReference type="InterPro" id="IPR052700">
    <property type="entry name" value="Carb_kinase_PfkB-like"/>
</dbReference>
<dbReference type="AlphaFoldDB" id="A0A0G0KNC8"/>
<organism evidence="5 6">
    <name type="scientific">Candidatus Shapirobacteria bacterium GW2011_GWE1_38_10</name>
    <dbReference type="NCBI Taxonomy" id="1618488"/>
    <lineage>
        <taxon>Bacteria</taxon>
        <taxon>Candidatus Shapironibacteriota</taxon>
    </lineage>
</organism>
<reference evidence="5 6" key="1">
    <citation type="journal article" date="2015" name="Nature">
        <title>rRNA introns, odd ribosomes, and small enigmatic genomes across a large radiation of phyla.</title>
        <authorList>
            <person name="Brown C.T."/>
            <person name="Hug L.A."/>
            <person name="Thomas B.C."/>
            <person name="Sharon I."/>
            <person name="Castelle C.J."/>
            <person name="Singh A."/>
            <person name="Wilkins M.J."/>
            <person name="Williams K.H."/>
            <person name="Banfield J.F."/>
        </authorList>
    </citation>
    <scope>NUCLEOTIDE SEQUENCE [LARGE SCALE GENOMIC DNA]</scope>
</reference>
<evidence type="ECO:0000256" key="1">
    <source>
        <dbReference type="ARBA" id="ARBA00010688"/>
    </source>
</evidence>
<dbReference type="Pfam" id="PF00294">
    <property type="entry name" value="PfkB"/>
    <property type="match status" value="1"/>
</dbReference>
<accession>A0A0G0KNC8</accession>
<dbReference type="PANTHER" id="PTHR43320:SF3">
    <property type="entry name" value="CARBOHYDRATE KINASE PFKB DOMAIN-CONTAINING PROTEIN"/>
    <property type="match status" value="1"/>
</dbReference>
<evidence type="ECO:0000256" key="2">
    <source>
        <dbReference type="ARBA" id="ARBA00022679"/>
    </source>
</evidence>
<evidence type="ECO:0000259" key="4">
    <source>
        <dbReference type="Pfam" id="PF00294"/>
    </source>
</evidence>
<dbReference type="InterPro" id="IPR011611">
    <property type="entry name" value="PfkB_dom"/>
</dbReference>
<dbReference type="PANTHER" id="PTHR43320">
    <property type="entry name" value="SUGAR KINASE"/>
    <property type="match status" value="1"/>
</dbReference>
<dbReference type="SUPFAM" id="SSF53613">
    <property type="entry name" value="Ribokinase-like"/>
    <property type="match status" value="1"/>
</dbReference>
<evidence type="ECO:0000313" key="5">
    <source>
        <dbReference type="EMBL" id="KKQ50674.1"/>
    </source>
</evidence>
<comment type="caution">
    <text evidence="5">The sequence shown here is derived from an EMBL/GenBank/DDBJ whole genome shotgun (WGS) entry which is preliminary data.</text>
</comment>
<keyword evidence="3 5" id="KW-0418">Kinase</keyword>
<evidence type="ECO:0000313" key="6">
    <source>
        <dbReference type="Proteomes" id="UP000034231"/>
    </source>
</evidence>
<dbReference type="EMBL" id="LBTX01000003">
    <property type="protein sequence ID" value="KKQ50674.1"/>
    <property type="molecule type" value="Genomic_DNA"/>
</dbReference>
<comment type="similarity">
    <text evidence="1">Belongs to the carbohydrate kinase PfkB family.</text>
</comment>
<proteinExistence type="inferred from homology"/>
<dbReference type="InterPro" id="IPR029056">
    <property type="entry name" value="Ribokinase-like"/>
</dbReference>
<name>A0A0G0KNC8_9BACT</name>